<dbReference type="Pfam" id="PF20160">
    <property type="entry name" value="C-JID"/>
    <property type="match status" value="1"/>
</dbReference>
<evidence type="ECO:0000259" key="3">
    <source>
        <dbReference type="Pfam" id="PF20160"/>
    </source>
</evidence>
<dbReference type="InterPro" id="IPR001611">
    <property type="entry name" value="Leu-rich_rpt"/>
</dbReference>
<proteinExistence type="predicted"/>
<dbReference type="AlphaFoldDB" id="A0AA38YRX8"/>
<organism evidence="4 5">
    <name type="scientific">Vitis rotundifolia</name>
    <name type="common">Muscadine grape</name>
    <dbReference type="NCBI Taxonomy" id="103349"/>
    <lineage>
        <taxon>Eukaryota</taxon>
        <taxon>Viridiplantae</taxon>
        <taxon>Streptophyta</taxon>
        <taxon>Embryophyta</taxon>
        <taxon>Tracheophyta</taxon>
        <taxon>Spermatophyta</taxon>
        <taxon>Magnoliopsida</taxon>
        <taxon>eudicotyledons</taxon>
        <taxon>Gunneridae</taxon>
        <taxon>Pentapetalae</taxon>
        <taxon>rosids</taxon>
        <taxon>Vitales</taxon>
        <taxon>Vitaceae</taxon>
        <taxon>Viteae</taxon>
        <taxon>Vitis</taxon>
    </lineage>
</organism>
<gene>
    <name evidence="4" type="ORF">PVL29_024428</name>
</gene>
<dbReference type="InterPro" id="IPR045344">
    <property type="entry name" value="C-JID"/>
</dbReference>
<accession>A0AA38YRX8</accession>
<name>A0AA38YRX8_VITRO</name>
<evidence type="ECO:0000256" key="2">
    <source>
        <dbReference type="ARBA" id="ARBA00022737"/>
    </source>
</evidence>
<dbReference type="Pfam" id="PF00560">
    <property type="entry name" value="LRR_1"/>
    <property type="match status" value="1"/>
</dbReference>
<evidence type="ECO:0000313" key="4">
    <source>
        <dbReference type="EMBL" id="KAJ9675500.1"/>
    </source>
</evidence>
<dbReference type="Proteomes" id="UP001168098">
    <property type="component" value="Unassembled WGS sequence"/>
</dbReference>
<comment type="caution">
    <text evidence="4">The sequence shown here is derived from an EMBL/GenBank/DDBJ whole genome shotgun (WGS) entry which is preliminary data.</text>
</comment>
<dbReference type="EMBL" id="JARBHA010000018">
    <property type="protein sequence ID" value="KAJ9675500.1"/>
    <property type="molecule type" value="Genomic_DNA"/>
</dbReference>
<sequence>MCSKLQQLPENLGGLQSLQVLYAAFLDSISFQLLSLSGLCSLRILVLQKTDVMQGAIPSDICCLSSLEQLNLSNCNLIEGGIPSEIYNLSSLRALSLGENHFSSIPAGINKLSQLRVLNLRHCQRLLQIPELPSSLRLLDVHGCTLLETLSSPSSLLPSCLFKCFESTIQDSECGINNWMFTYDHGYCYSQELKIFISSSGKPGWTRYQNEESMVSIELPWNWYRNNDLLGFALCSVYVPPDKESEDGHQDGDDWCLECELTIGGGHQFNLVDRFLFQCRWCDCRIDDVSSQVLVRYYPKIRIPSEYASNKSLKAAFRGYFKGKPVEVENCGIHLIYANEQEPSRL</sequence>
<dbReference type="InterPro" id="IPR032675">
    <property type="entry name" value="LRR_dom_sf"/>
</dbReference>
<evidence type="ECO:0000313" key="5">
    <source>
        <dbReference type="Proteomes" id="UP001168098"/>
    </source>
</evidence>
<evidence type="ECO:0000256" key="1">
    <source>
        <dbReference type="ARBA" id="ARBA00022614"/>
    </source>
</evidence>
<dbReference type="Gene3D" id="3.80.10.10">
    <property type="entry name" value="Ribonuclease Inhibitor"/>
    <property type="match status" value="1"/>
</dbReference>
<keyword evidence="1" id="KW-0433">Leucine-rich repeat</keyword>
<protein>
    <recommendedName>
        <fullName evidence="3">C-JID domain-containing protein</fullName>
    </recommendedName>
</protein>
<keyword evidence="5" id="KW-1185">Reference proteome</keyword>
<dbReference type="PANTHER" id="PTHR45752">
    <property type="entry name" value="LEUCINE-RICH REPEAT-CONTAINING"/>
    <property type="match status" value="1"/>
</dbReference>
<dbReference type="SUPFAM" id="SSF52058">
    <property type="entry name" value="L domain-like"/>
    <property type="match status" value="1"/>
</dbReference>
<keyword evidence="2" id="KW-0677">Repeat</keyword>
<dbReference type="InterPro" id="IPR050715">
    <property type="entry name" value="LRR-SigEffector_domain"/>
</dbReference>
<feature type="domain" description="C-JID" evidence="3">
    <location>
        <begin position="203"/>
        <end position="342"/>
    </location>
</feature>
<reference evidence="4 5" key="1">
    <citation type="journal article" date="2023" name="BMC Biotechnol.">
        <title>Vitis rotundifolia cv Carlos genome sequencing.</title>
        <authorList>
            <person name="Huff M."/>
            <person name="Hulse-Kemp A."/>
            <person name="Scheffler B."/>
            <person name="Youngblood R."/>
            <person name="Simpson S."/>
            <person name="Babiker E."/>
            <person name="Staton M."/>
        </authorList>
    </citation>
    <scope>NUCLEOTIDE SEQUENCE [LARGE SCALE GENOMIC DNA]</scope>
    <source>
        <tissue evidence="4">Leaf</tissue>
    </source>
</reference>
<dbReference type="PANTHER" id="PTHR45752:SF195">
    <property type="entry name" value="LEUCINE-RICH REPEAT (LRR) FAMILY PROTEIN-RELATED"/>
    <property type="match status" value="1"/>
</dbReference>